<evidence type="ECO:0000313" key="2">
    <source>
        <dbReference type="EMBL" id="QSS62041.1"/>
    </source>
</evidence>
<name>A0A8A1M7T9_AJECA</name>
<dbReference type="PANTHER" id="PTHR15410:SF2">
    <property type="entry name" value="HIRA-INTERACTING PROTEIN 3"/>
    <property type="match status" value="1"/>
</dbReference>
<organism evidence="2 3">
    <name type="scientific">Ajellomyces capsulatus</name>
    <name type="common">Darling's disease fungus</name>
    <name type="synonym">Histoplasma capsulatum</name>
    <dbReference type="NCBI Taxonomy" id="5037"/>
    <lineage>
        <taxon>Eukaryota</taxon>
        <taxon>Fungi</taxon>
        <taxon>Dikarya</taxon>
        <taxon>Ascomycota</taxon>
        <taxon>Pezizomycotina</taxon>
        <taxon>Eurotiomycetes</taxon>
        <taxon>Eurotiomycetidae</taxon>
        <taxon>Onygenales</taxon>
        <taxon>Ajellomycetaceae</taxon>
        <taxon>Histoplasma</taxon>
    </lineage>
</organism>
<proteinExistence type="predicted"/>
<dbReference type="OrthoDB" id="552755at2759"/>
<dbReference type="AlphaFoldDB" id="A0A8A1M7T9"/>
<feature type="region of interest" description="Disordered" evidence="1">
    <location>
        <begin position="351"/>
        <end position="390"/>
    </location>
</feature>
<protein>
    <submittedName>
        <fullName evidence="2">Transcriptional regulator</fullName>
    </submittedName>
</protein>
<accession>A0A8A1M7T9</accession>
<feature type="compositionally biased region" description="Basic and acidic residues" evidence="1">
    <location>
        <begin position="79"/>
        <end position="95"/>
    </location>
</feature>
<dbReference type="GO" id="GO:0005634">
    <property type="term" value="C:nucleus"/>
    <property type="evidence" value="ECO:0007669"/>
    <property type="project" value="TreeGrafter"/>
</dbReference>
<feature type="region of interest" description="Disordered" evidence="1">
    <location>
        <begin position="1"/>
        <end position="21"/>
    </location>
</feature>
<evidence type="ECO:0000313" key="3">
    <source>
        <dbReference type="Proteomes" id="UP000663671"/>
    </source>
</evidence>
<reference evidence="2" key="1">
    <citation type="submission" date="2021-01" db="EMBL/GenBank/DDBJ databases">
        <title>Chromosome-level genome assembly of a human fungal pathogen reveals clustering of transcriptionally co-regulated genes.</title>
        <authorList>
            <person name="Voorhies M."/>
            <person name="Cohen S."/>
            <person name="Shea T.P."/>
            <person name="Petrus S."/>
            <person name="Munoz J.F."/>
            <person name="Poplawski S."/>
            <person name="Goldman W.E."/>
            <person name="Michael T."/>
            <person name="Cuomo C.A."/>
            <person name="Sil A."/>
            <person name="Beyhan S."/>
        </authorList>
    </citation>
    <scope>NUCLEOTIDE SEQUENCE</scope>
    <source>
        <strain evidence="2">WU24</strain>
    </source>
</reference>
<dbReference type="VEuPathDB" id="FungiDB:I7I51_04218"/>
<dbReference type="PANTHER" id="PTHR15410">
    <property type="entry name" value="HIRA-INTERACTING PROTEIN 3"/>
    <property type="match status" value="1"/>
</dbReference>
<gene>
    <name evidence="2" type="ORF">I7I51_04218</name>
</gene>
<dbReference type="EMBL" id="CP069111">
    <property type="protein sequence ID" value="QSS62041.1"/>
    <property type="molecule type" value="Genomic_DNA"/>
</dbReference>
<dbReference type="Proteomes" id="UP000663671">
    <property type="component" value="Chromosome 5"/>
</dbReference>
<feature type="compositionally biased region" description="Basic and acidic residues" evidence="1">
    <location>
        <begin position="197"/>
        <end position="219"/>
    </location>
</feature>
<dbReference type="InterPro" id="IPR037647">
    <property type="entry name" value="HIRIP3"/>
</dbReference>
<evidence type="ECO:0000256" key="1">
    <source>
        <dbReference type="SAM" id="MobiDB-lite"/>
    </source>
</evidence>
<sequence length="390" mass="43485">MSDSDSDSDSASSTRIPSDEILEKGLRDTVAAIFKRGNLDELTVKRVRSRTEKALGLEEGFYKNDEVWKARSDQIIKREAAKQEELATEQEEKPTPRGPKRAPLKPQAPKRASISVSQPARKRRRTATPPESEEELSSPPSEGSEEEKGKAPKSRKRAHPENKASKPVKQTPKPKPAPSKADTSSELSDVIDVSENLSERTSLKGATQKDEPSETKHDESESEMSVVIDDEPPPKTKRRKSSESLKQGKTKKLSKPSTASSSKPKDAADANPDLEEIKKLQGQLVKCGIRKMWFRELAPYDTPREKVKHLRHMLKDAGMEGRFSLEKAKEIREARELQADLEVVREGAKRWGTNVSDEDEAGDGGRPRRRVARGFQSLSFLGDEDGEETD</sequence>
<feature type="region of interest" description="Disordered" evidence="1">
    <location>
        <begin position="79"/>
        <end position="275"/>
    </location>
</feature>